<keyword evidence="2" id="KW-1185">Reference proteome</keyword>
<evidence type="ECO:0000313" key="1">
    <source>
        <dbReference type="EMBL" id="CAG8722744.1"/>
    </source>
</evidence>
<feature type="non-terminal residue" evidence="1">
    <location>
        <position position="400"/>
    </location>
</feature>
<comment type="caution">
    <text evidence="1">The sequence shown here is derived from an EMBL/GenBank/DDBJ whole genome shotgun (WGS) entry which is preliminary data.</text>
</comment>
<gene>
    <name evidence="1" type="ORF">ACOLOM_LOCUS11213</name>
</gene>
<accession>A0ACA9PSU1</accession>
<sequence length="400" mass="45163">MFVKHGFSSQVTSNISTDNKVSNLEVLRSDPKTQFIPVILLSAGESIGVEVLEEADDYLVKPFCAMELIIRVRANIKLSRVRRKYLLQQKWQSETREILSSISYKIRSGFDTEEVLASAVKQIHRILPSDRVFIINTNSDNHEDYHIMALSSTDPNEHNLMGKRIDSVIGEKDVDPSNAHMESIAEVYQRLQFSNESIMVDTKVYSRLVESYVSTIFTPIRTNSSSIWGWLFAYRSPNSTWSDSEKEFIEQSSVQIGLAITHSMLVEEKLKKEAQMEAAKAANEAKVQILNKTSHELRTPLGAIIGVLSAFEDTPLTDDQKEMVHIMMRASDIVLSVVNDILDAAKLEAQKMILANKTFDLPRLVDETLNILGEKAGNKKIELIVCCDHTLPRYVKSDPD</sequence>
<proteinExistence type="predicted"/>
<dbReference type="EMBL" id="CAJVPT010039398">
    <property type="protein sequence ID" value="CAG8722744.1"/>
    <property type="molecule type" value="Genomic_DNA"/>
</dbReference>
<evidence type="ECO:0000313" key="2">
    <source>
        <dbReference type="Proteomes" id="UP000789525"/>
    </source>
</evidence>
<organism evidence="1 2">
    <name type="scientific">Acaulospora colombiana</name>
    <dbReference type="NCBI Taxonomy" id="27376"/>
    <lineage>
        <taxon>Eukaryota</taxon>
        <taxon>Fungi</taxon>
        <taxon>Fungi incertae sedis</taxon>
        <taxon>Mucoromycota</taxon>
        <taxon>Glomeromycotina</taxon>
        <taxon>Glomeromycetes</taxon>
        <taxon>Diversisporales</taxon>
        <taxon>Acaulosporaceae</taxon>
        <taxon>Acaulospora</taxon>
    </lineage>
</organism>
<protein>
    <submittedName>
        <fullName evidence="1">5195_t:CDS:1</fullName>
    </submittedName>
</protein>
<name>A0ACA9PSU1_9GLOM</name>
<feature type="non-terminal residue" evidence="1">
    <location>
        <position position="1"/>
    </location>
</feature>
<reference evidence="1" key="1">
    <citation type="submission" date="2021-06" db="EMBL/GenBank/DDBJ databases">
        <authorList>
            <person name="Kallberg Y."/>
            <person name="Tangrot J."/>
            <person name="Rosling A."/>
        </authorList>
    </citation>
    <scope>NUCLEOTIDE SEQUENCE</scope>
    <source>
        <strain evidence="1">CL356</strain>
    </source>
</reference>
<dbReference type="Proteomes" id="UP000789525">
    <property type="component" value="Unassembled WGS sequence"/>
</dbReference>